<dbReference type="STRING" id="760154.Sulba_1683"/>
<dbReference type="NCBIfam" id="TIGR01499">
    <property type="entry name" value="folC"/>
    <property type="match status" value="1"/>
</dbReference>
<keyword evidence="8" id="KW-1185">Reference proteome</keyword>
<dbReference type="EMBL" id="CP003333">
    <property type="protein sequence ID" value="AFL68971.1"/>
    <property type="molecule type" value="Genomic_DNA"/>
</dbReference>
<comment type="similarity">
    <text evidence="1">Belongs to the folylpolyglutamate synthase family.</text>
</comment>
<dbReference type="RefSeq" id="WP_014769847.1">
    <property type="nucleotide sequence ID" value="NC_018002.1"/>
</dbReference>
<dbReference type="InterPro" id="IPR001645">
    <property type="entry name" value="Folylpolyglutamate_synth"/>
</dbReference>
<dbReference type="GO" id="GO:0008841">
    <property type="term" value="F:dihydrofolate synthase activity"/>
    <property type="evidence" value="ECO:0007669"/>
    <property type="project" value="TreeGrafter"/>
</dbReference>
<name>I3XYE7_SULBS</name>
<keyword evidence="3" id="KW-0479">Metal-binding</keyword>
<dbReference type="GO" id="GO:0005737">
    <property type="term" value="C:cytoplasm"/>
    <property type="evidence" value="ECO:0007669"/>
    <property type="project" value="TreeGrafter"/>
</dbReference>
<evidence type="ECO:0000313" key="8">
    <source>
        <dbReference type="Proteomes" id="UP000006176"/>
    </source>
</evidence>
<organism evidence="7 8">
    <name type="scientific">Sulfurospirillum barnesii (strain ATCC 700032 / DSM 10660 / SES-3)</name>
    <dbReference type="NCBI Taxonomy" id="760154"/>
    <lineage>
        <taxon>Bacteria</taxon>
        <taxon>Pseudomonadati</taxon>
        <taxon>Campylobacterota</taxon>
        <taxon>Epsilonproteobacteria</taxon>
        <taxon>Campylobacterales</taxon>
        <taxon>Sulfurospirillaceae</taxon>
        <taxon>Sulfurospirillum</taxon>
    </lineage>
</organism>
<accession>I3XYE7</accession>
<dbReference type="eggNOG" id="COG0285">
    <property type="taxonomic scope" value="Bacteria"/>
</dbReference>
<dbReference type="PATRIC" id="fig|760154.4.peg.1684"/>
<keyword evidence="6" id="KW-0460">Magnesium</keyword>
<evidence type="ECO:0000256" key="5">
    <source>
        <dbReference type="ARBA" id="ARBA00022840"/>
    </source>
</evidence>
<evidence type="ECO:0000256" key="6">
    <source>
        <dbReference type="ARBA" id="ARBA00022842"/>
    </source>
</evidence>
<dbReference type="Gene3D" id="3.90.190.20">
    <property type="entry name" value="Mur ligase, C-terminal domain"/>
    <property type="match status" value="1"/>
</dbReference>
<proteinExistence type="inferred from homology"/>
<protein>
    <submittedName>
        <fullName evidence="7">Folylpolyglutamate synthase/dihydrofolate synthase</fullName>
    </submittedName>
</protein>
<evidence type="ECO:0000313" key="7">
    <source>
        <dbReference type="EMBL" id="AFL68971.1"/>
    </source>
</evidence>
<dbReference type="GO" id="GO:0046872">
    <property type="term" value="F:metal ion binding"/>
    <property type="evidence" value="ECO:0007669"/>
    <property type="project" value="UniProtKB-KW"/>
</dbReference>
<dbReference type="InterPro" id="IPR036565">
    <property type="entry name" value="Mur-like_cat_sf"/>
</dbReference>
<dbReference type="PANTHER" id="PTHR11136">
    <property type="entry name" value="FOLYLPOLYGLUTAMATE SYNTHASE-RELATED"/>
    <property type="match status" value="1"/>
</dbReference>
<dbReference type="Proteomes" id="UP000006176">
    <property type="component" value="Chromosome"/>
</dbReference>
<keyword evidence="4" id="KW-0547">Nucleotide-binding</keyword>
<dbReference type="GO" id="GO:0005524">
    <property type="term" value="F:ATP binding"/>
    <property type="evidence" value="ECO:0007669"/>
    <property type="project" value="UniProtKB-KW"/>
</dbReference>
<reference evidence="7 8" key="1">
    <citation type="submission" date="2012-06" db="EMBL/GenBank/DDBJ databases">
        <title>Complete sequence of Sulfurospirillum barnesii SES-3.</title>
        <authorList>
            <consortium name="US DOE Joint Genome Institute"/>
            <person name="Lucas S."/>
            <person name="Han J."/>
            <person name="Lapidus A."/>
            <person name="Cheng J.-F."/>
            <person name="Goodwin L."/>
            <person name="Pitluck S."/>
            <person name="Peters L."/>
            <person name="Ovchinnikova G."/>
            <person name="Lu M."/>
            <person name="Detter J.C."/>
            <person name="Han C."/>
            <person name="Tapia R."/>
            <person name="Land M."/>
            <person name="Hauser L."/>
            <person name="Kyrpides N."/>
            <person name="Ivanova N."/>
            <person name="Pagani I."/>
            <person name="Stolz J."/>
            <person name="Arkin A."/>
            <person name="Dehal P."/>
            <person name="Oremland R."/>
            <person name="Saltikov C."/>
            <person name="Basu P."/>
            <person name="Hollibaugh J."/>
            <person name="Newman D."/>
            <person name="Stolyar S."/>
            <person name="Hazen T."/>
            <person name="Woyke T."/>
        </authorList>
    </citation>
    <scope>NUCLEOTIDE SEQUENCE [LARGE SCALE GENOMIC DNA]</scope>
    <source>
        <strain evidence="8">ATCC 700032 / DSM 10660 / SES-3</strain>
    </source>
</reference>
<dbReference type="GO" id="GO:0004326">
    <property type="term" value="F:tetrahydrofolylpolyglutamate synthase activity"/>
    <property type="evidence" value="ECO:0007669"/>
    <property type="project" value="InterPro"/>
</dbReference>
<evidence type="ECO:0000256" key="2">
    <source>
        <dbReference type="ARBA" id="ARBA00022598"/>
    </source>
</evidence>
<dbReference type="SUPFAM" id="SSF53244">
    <property type="entry name" value="MurD-like peptide ligases, peptide-binding domain"/>
    <property type="match status" value="1"/>
</dbReference>
<dbReference type="KEGG" id="sba:Sulba_1683"/>
<sequence length="382" mass="42772">MLVEAFLDTKPLYYDVIDYERMPKAYESIRSFLNLPKIIHIVGTNGKGTTGRFLATMLHENGLHVGHYTSPHILKFNERIWLDGHDVKDHVLEAAHQTLLSYLAPDVAAALSYFEYTTFLAMVIFSKQCDYVVLEAGLGGEYDATNVFPKVLSIVTPIGLDHQAFLGEDIEAIAQTKINSVCNEMVLAKQYAPEVALIAHKRSKLCGYSVYEVEKFFDEKSLLDRENDVTFGALPVFLKENFKTAYCALRVLGYDSISTLKVETVLKGRCQKILPNVTIDVGHNSMAAEALVQRFAGKKICLVYNSYKDKDFVAILTLLKPIIDVLFLIDIQSPRAALKQDIEVVAHTLGIDCAPFYGIEEGKEYLVFGSFSVVEAFLRGMK</sequence>
<dbReference type="InterPro" id="IPR036615">
    <property type="entry name" value="Mur_ligase_C_dom_sf"/>
</dbReference>
<evidence type="ECO:0000256" key="3">
    <source>
        <dbReference type="ARBA" id="ARBA00022723"/>
    </source>
</evidence>
<keyword evidence="2" id="KW-0436">Ligase</keyword>
<dbReference type="AlphaFoldDB" id="I3XYE7"/>
<keyword evidence="5" id="KW-0067">ATP-binding</keyword>
<dbReference type="Gene3D" id="3.40.1190.10">
    <property type="entry name" value="Mur-like, catalytic domain"/>
    <property type="match status" value="1"/>
</dbReference>
<gene>
    <name evidence="7" type="ordered locus">Sulba_1683</name>
</gene>
<dbReference type="HOGENOM" id="CLU_015869_1_1_7"/>
<dbReference type="SUPFAM" id="SSF53623">
    <property type="entry name" value="MurD-like peptide ligases, catalytic domain"/>
    <property type="match status" value="1"/>
</dbReference>
<dbReference type="PANTHER" id="PTHR11136:SF0">
    <property type="entry name" value="DIHYDROFOLATE SYNTHETASE-RELATED"/>
    <property type="match status" value="1"/>
</dbReference>
<evidence type="ECO:0000256" key="4">
    <source>
        <dbReference type="ARBA" id="ARBA00022741"/>
    </source>
</evidence>
<evidence type="ECO:0000256" key="1">
    <source>
        <dbReference type="ARBA" id="ARBA00008276"/>
    </source>
</evidence>